<evidence type="ECO:0000313" key="12">
    <source>
        <dbReference type="EMBL" id="GFY67468.1"/>
    </source>
</evidence>
<evidence type="ECO:0000256" key="4">
    <source>
        <dbReference type="ARBA" id="ARBA00022833"/>
    </source>
</evidence>
<evidence type="ECO:0000256" key="6">
    <source>
        <dbReference type="ARBA" id="ARBA00023125"/>
    </source>
</evidence>
<proteinExistence type="predicted"/>
<keyword evidence="13" id="KW-1185">Reference proteome</keyword>
<gene>
    <name evidence="12" type="primary">Hr4</name>
    <name evidence="12" type="ORF">TNIN_255131</name>
</gene>
<keyword evidence="8 12" id="KW-0675">Receptor</keyword>
<dbReference type="InterPro" id="IPR001628">
    <property type="entry name" value="Znf_hrmn_rcpt"/>
</dbReference>
<evidence type="ECO:0000256" key="2">
    <source>
        <dbReference type="ARBA" id="ARBA00022723"/>
    </source>
</evidence>
<keyword evidence="3" id="KW-0863">Zinc-finger</keyword>
<dbReference type="AlphaFoldDB" id="A0A8X6YBB0"/>
<dbReference type="EMBL" id="BMAV01016583">
    <property type="protein sequence ID" value="GFY67468.1"/>
    <property type="molecule type" value="Genomic_DNA"/>
</dbReference>
<dbReference type="GO" id="GO:0008270">
    <property type="term" value="F:zinc ion binding"/>
    <property type="evidence" value="ECO:0007669"/>
    <property type="project" value="UniProtKB-KW"/>
</dbReference>
<reference evidence="12" key="1">
    <citation type="submission" date="2020-08" db="EMBL/GenBank/DDBJ databases">
        <title>Multicomponent nature underlies the extraordinary mechanical properties of spider dragline silk.</title>
        <authorList>
            <person name="Kono N."/>
            <person name="Nakamura H."/>
            <person name="Mori M."/>
            <person name="Yoshida Y."/>
            <person name="Ohtoshi R."/>
            <person name="Malay A.D."/>
            <person name="Moran D.A.P."/>
            <person name="Tomita M."/>
            <person name="Numata K."/>
            <person name="Arakawa K."/>
        </authorList>
    </citation>
    <scope>NUCLEOTIDE SEQUENCE</scope>
</reference>
<organism evidence="12 13">
    <name type="scientific">Trichonephila inaurata madagascariensis</name>
    <dbReference type="NCBI Taxonomy" id="2747483"/>
    <lineage>
        <taxon>Eukaryota</taxon>
        <taxon>Metazoa</taxon>
        <taxon>Ecdysozoa</taxon>
        <taxon>Arthropoda</taxon>
        <taxon>Chelicerata</taxon>
        <taxon>Arachnida</taxon>
        <taxon>Araneae</taxon>
        <taxon>Araneomorphae</taxon>
        <taxon>Entelegynae</taxon>
        <taxon>Araneoidea</taxon>
        <taxon>Nephilidae</taxon>
        <taxon>Trichonephila</taxon>
        <taxon>Trichonephila inaurata</taxon>
    </lineage>
</organism>
<dbReference type="PRINTS" id="PR00047">
    <property type="entry name" value="STROIDFINGER"/>
</dbReference>
<keyword evidence="4" id="KW-0862">Zinc</keyword>
<feature type="domain" description="Nuclear receptor" evidence="11">
    <location>
        <begin position="73"/>
        <end position="144"/>
    </location>
</feature>
<dbReference type="Gene3D" id="3.30.50.10">
    <property type="entry name" value="Erythroid Transcription Factor GATA-1, subunit A"/>
    <property type="match status" value="1"/>
</dbReference>
<dbReference type="PROSITE" id="PS00031">
    <property type="entry name" value="NUCLEAR_REC_DBD_1"/>
    <property type="match status" value="1"/>
</dbReference>
<sequence length="144" mass="15960">PAQALPSIYRQPAQTFPTSIRPTCSKSSFESTDEDSSIPPWPPEAVSPDTQALNLCVASTSREGVPREDDGQPMVCMICEDRATGLHYGIITCEGCKGFFKRTVQNKRVYTCVADGNCEVTKAQRNRCQYCRFQKCVRQGMVLA</sequence>
<dbReference type="Pfam" id="PF00105">
    <property type="entry name" value="zf-C4"/>
    <property type="match status" value="1"/>
</dbReference>
<dbReference type="SUPFAM" id="SSF57716">
    <property type="entry name" value="Glucocorticoid receptor-like (DNA-binding domain)"/>
    <property type="match status" value="1"/>
</dbReference>
<dbReference type="PROSITE" id="PS51030">
    <property type="entry name" value="NUCLEAR_REC_DBD_2"/>
    <property type="match status" value="1"/>
</dbReference>
<dbReference type="PANTHER" id="PTHR48092">
    <property type="entry name" value="KNIRPS-RELATED PROTEIN-RELATED"/>
    <property type="match status" value="1"/>
</dbReference>
<keyword evidence="7" id="KW-0804">Transcription</keyword>
<dbReference type="InterPro" id="IPR013088">
    <property type="entry name" value="Znf_NHR/GATA"/>
</dbReference>
<feature type="region of interest" description="Disordered" evidence="10">
    <location>
        <begin position="17"/>
        <end position="47"/>
    </location>
</feature>
<evidence type="ECO:0000256" key="3">
    <source>
        <dbReference type="ARBA" id="ARBA00022771"/>
    </source>
</evidence>
<feature type="non-terminal residue" evidence="12">
    <location>
        <position position="1"/>
    </location>
</feature>
<evidence type="ECO:0000256" key="8">
    <source>
        <dbReference type="ARBA" id="ARBA00023170"/>
    </source>
</evidence>
<evidence type="ECO:0000256" key="10">
    <source>
        <dbReference type="SAM" id="MobiDB-lite"/>
    </source>
</evidence>
<keyword evidence="2" id="KW-0479">Metal-binding</keyword>
<evidence type="ECO:0000256" key="5">
    <source>
        <dbReference type="ARBA" id="ARBA00023015"/>
    </source>
</evidence>
<keyword evidence="5" id="KW-0805">Transcription regulation</keyword>
<dbReference type="GO" id="GO:0043565">
    <property type="term" value="F:sequence-specific DNA binding"/>
    <property type="evidence" value="ECO:0007669"/>
    <property type="project" value="InterPro"/>
</dbReference>
<comment type="subcellular location">
    <subcellularLocation>
        <location evidence="1">Nucleus</location>
    </subcellularLocation>
</comment>
<evidence type="ECO:0000256" key="9">
    <source>
        <dbReference type="ARBA" id="ARBA00023242"/>
    </source>
</evidence>
<feature type="non-terminal residue" evidence="12">
    <location>
        <position position="144"/>
    </location>
</feature>
<name>A0A8X6YBB0_9ARAC</name>
<evidence type="ECO:0000313" key="13">
    <source>
        <dbReference type="Proteomes" id="UP000886998"/>
    </source>
</evidence>
<dbReference type="InterPro" id="IPR050200">
    <property type="entry name" value="Nuclear_hormone_rcpt_NR3"/>
</dbReference>
<feature type="compositionally biased region" description="Polar residues" evidence="10">
    <location>
        <begin position="17"/>
        <end position="30"/>
    </location>
</feature>
<dbReference type="GO" id="GO:0005634">
    <property type="term" value="C:nucleus"/>
    <property type="evidence" value="ECO:0007669"/>
    <property type="project" value="UniProtKB-SubCell"/>
</dbReference>
<keyword evidence="6" id="KW-0238">DNA-binding</keyword>
<protein>
    <submittedName>
        <fullName evidence="12">Hormone receptor 4</fullName>
    </submittedName>
</protein>
<dbReference type="FunFam" id="3.30.50.10:FF:000006">
    <property type="entry name" value="Nuclear receptor subfamily 5 group A member"/>
    <property type="match status" value="1"/>
</dbReference>
<evidence type="ECO:0000256" key="1">
    <source>
        <dbReference type="ARBA" id="ARBA00004123"/>
    </source>
</evidence>
<accession>A0A8X6YBB0</accession>
<keyword evidence="9" id="KW-0539">Nucleus</keyword>
<dbReference type="SMART" id="SM00399">
    <property type="entry name" value="ZnF_C4"/>
    <property type="match status" value="1"/>
</dbReference>
<evidence type="ECO:0000259" key="11">
    <source>
        <dbReference type="PROSITE" id="PS51030"/>
    </source>
</evidence>
<dbReference type="GO" id="GO:0006357">
    <property type="term" value="P:regulation of transcription by RNA polymerase II"/>
    <property type="evidence" value="ECO:0007669"/>
    <property type="project" value="UniProtKB-ARBA"/>
</dbReference>
<evidence type="ECO:0000256" key="7">
    <source>
        <dbReference type="ARBA" id="ARBA00023163"/>
    </source>
</evidence>
<dbReference type="OrthoDB" id="6418436at2759"/>
<dbReference type="GO" id="GO:0003700">
    <property type="term" value="F:DNA-binding transcription factor activity"/>
    <property type="evidence" value="ECO:0007669"/>
    <property type="project" value="InterPro"/>
</dbReference>
<comment type="caution">
    <text evidence="12">The sequence shown here is derived from an EMBL/GenBank/DDBJ whole genome shotgun (WGS) entry which is preliminary data.</text>
</comment>
<dbReference type="Proteomes" id="UP000886998">
    <property type="component" value="Unassembled WGS sequence"/>
</dbReference>